<evidence type="ECO:0000313" key="11">
    <source>
        <dbReference type="Proteomes" id="UP000295135"/>
    </source>
</evidence>
<keyword evidence="3 6" id="KW-0479">Metal-binding</keyword>
<keyword evidence="4" id="KW-0249">Electron transport</keyword>
<dbReference type="InterPro" id="IPR009056">
    <property type="entry name" value="Cyt_c-like_dom"/>
</dbReference>
<feature type="domain" description="Cytochrome c" evidence="9">
    <location>
        <begin position="83"/>
        <end position="163"/>
    </location>
</feature>
<dbReference type="Proteomes" id="UP000295135">
    <property type="component" value="Unassembled WGS sequence"/>
</dbReference>
<organism evidence="10 11">
    <name type="scientific">Sulfuritortus calidifontis</name>
    <dbReference type="NCBI Taxonomy" id="1914471"/>
    <lineage>
        <taxon>Bacteria</taxon>
        <taxon>Pseudomonadati</taxon>
        <taxon>Pseudomonadota</taxon>
        <taxon>Betaproteobacteria</taxon>
        <taxon>Nitrosomonadales</taxon>
        <taxon>Thiobacillaceae</taxon>
        <taxon>Sulfuritortus</taxon>
    </lineage>
</organism>
<feature type="signal peptide" evidence="8">
    <location>
        <begin position="1"/>
        <end position="25"/>
    </location>
</feature>
<feature type="chain" id="PRO_5020803132" evidence="8">
    <location>
        <begin position="26"/>
        <end position="163"/>
    </location>
</feature>
<name>A0A4R3JS85_9PROT</name>
<sequence>MDRKLVVSSLALALLVGCGARQEQAAAPTAAPVAQAPAPAPAAEPTAPATPAAPVSEAAPAPKAAAPATPAAAAPAATTASAADLSAGQAKYKTMCAGCHGPKAEGIANYPKLAGQPADSLAAKLAKYRAGEKVGPMSTTMMPIARMLSEAEVKQVSAYLASL</sequence>
<dbReference type="InterPro" id="IPR050597">
    <property type="entry name" value="Cytochrome_c_Oxidase_Subunit"/>
</dbReference>
<dbReference type="InterPro" id="IPR036909">
    <property type="entry name" value="Cyt_c-like_dom_sf"/>
</dbReference>
<accession>A0A4R3JS85</accession>
<dbReference type="GO" id="GO:0020037">
    <property type="term" value="F:heme binding"/>
    <property type="evidence" value="ECO:0007669"/>
    <property type="project" value="InterPro"/>
</dbReference>
<evidence type="ECO:0000256" key="7">
    <source>
        <dbReference type="SAM" id="MobiDB-lite"/>
    </source>
</evidence>
<keyword evidence="8" id="KW-0732">Signal</keyword>
<dbReference type="EMBL" id="SLZY01000018">
    <property type="protein sequence ID" value="TCS70029.1"/>
    <property type="molecule type" value="Genomic_DNA"/>
</dbReference>
<reference evidence="10 11" key="1">
    <citation type="submission" date="2019-03" db="EMBL/GenBank/DDBJ databases">
        <title>Genomic Encyclopedia of Type Strains, Phase IV (KMG-IV): sequencing the most valuable type-strain genomes for metagenomic binning, comparative biology and taxonomic classification.</title>
        <authorList>
            <person name="Goeker M."/>
        </authorList>
    </citation>
    <scope>NUCLEOTIDE SEQUENCE [LARGE SCALE GENOMIC DNA]</scope>
    <source>
        <strain evidence="10 11">DSM 103923</strain>
    </source>
</reference>
<keyword evidence="2 6" id="KW-0349">Heme</keyword>
<dbReference type="PROSITE" id="PS51007">
    <property type="entry name" value="CYTC"/>
    <property type="match status" value="1"/>
</dbReference>
<evidence type="ECO:0000256" key="8">
    <source>
        <dbReference type="SAM" id="SignalP"/>
    </source>
</evidence>
<dbReference type="RefSeq" id="WP_126462938.1">
    <property type="nucleotide sequence ID" value="NZ_AP018721.1"/>
</dbReference>
<evidence type="ECO:0000256" key="3">
    <source>
        <dbReference type="ARBA" id="ARBA00022723"/>
    </source>
</evidence>
<dbReference type="PANTHER" id="PTHR33751">
    <property type="entry name" value="CBB3-TYPE CYTOCHROME C OXIDASE SUBUNIT FIXP"/>
    <property type="match status" value="1"/>
</dbReference>
<evidence type="ECO:0000256" key="5">
    <source>
        <dbReference type="ARBA" id="ARBA00023004"/>
    </source>
</evidence>
<dbReference type="OrthoDB" id="9773456at2"/>
<dbReference type="Pfam" id="PF00034">
    <property type="entry name" value="Cytochrom_C"/>
    <property type="match status" value="1"/>
</dbReference>
<keyword evidence="5 6" id="KW-0408">Iron</keyword>
<dbReference type="AlphaFoldDB" id="A0A4R3JS85"/>
<evidence type="ECO:0000256" key="6">
    <source>
        <dbReference type="PROSITE-ProRule" id="PRU00433"/>
    </source>
</evidence>
<keyword evidence="1" id="KW-0813">Transport</keyword>
<evidence type="ECO:0000256" key="4">
    <source>
        <dbReference type="ARBA" id="ARBA00022982"/>
    </source>
</evidence>
<dbReference type="Gene3D" id="1.10.760.10">
    <property type="entry name" value="Cytochrome c-like domain"/>
    <property type="match status" value="1"/>
</dbReference>
<dbReference type="GO" id="GO:0046872">
    <property type="term" value="F:metal ion binding"/>
    <property type="evidence" value="ECO:0007669"/>
    <property type="project" value="UniProtKB-KW"/>
</dbReference>
<evidence type="ECO:0000313" key="10">
    <source>
        <dbReference type="EMBL" id="TCS70029.1"/>
    </source>
</evidence>
<evidence type="ECO:0000256" key="2">
    <source>
        <dbReference type="ARBA" id="ARBA00022617"/>
    </source>
</evidence>
<proteinExistence type="predicted"/>
<dbReference type="SUPFAM" id="SSF46626">
    <property type="entry name" value="Cytochrome c"/>
    <property type="match status" value="1"/>
</dbReference>
<dbReference type="PANTHER" id="PTHR33751:SF9">
    <property type="entry name" value="CYTOCHROME C4"/>
    <property type="match status" value="1"/>
</dbReference>
<protein>
    <submittedName>
        <fullName evidence="10">Cytochrome c553</fullName>
    </submittedName>
</protein>
<dbReference type="PROSITE" id="PS51257">
    <property type="entry name" value="PROKAR_LIPOPROTEIN"/>
    <property type="match status" value="1"/>
</dbReference>
<evidence type="ECO:0000256" key="1">
    <source>
        <dbReference type="ARBA" id="ARBA00022448"/>
    </source>
</evidence>
<gene>
    <name evidence="10" type="ORF">EDC61_11843</name>
</gene>
<dbReference type="GO" id="GO:0009055">
    <property type="term" value="F:electron transfer activity"/>
    <property type="evidence" value="ECO:0007669"/>
    <property type="project" value="InterPro"/>
</dbReference>
<keyword evidence="11" id="KW-1185">Reference proteome</keyword>
<comment type="caution">
    <text evidence="10">The sequence shown here is derived from an EMBL/GenBank/DDBJ whole genome shotgun (WGS) entry which is preliminary data.</text>
</comment>
<evidence type="ECO:0000259" key="9">
    <source>
        <dbReference type="PROSITE" id="PS51007"/>
    </source>
</evidence>
<feature type="region of interest" description="Disordered" evidence="7">
    <location>
        <begin position="36"/>
        <end position="80"/>
    </location>
</feature>